<feature type="compositionally biased region" description="Basic residues" evidence="3">
    <location>
        <begin position="101"/>
        <end position="111"/>
    </location>
</feature>
<accession>A0A1V9YM94</accession>
<name>A0A1V9YM94_ACHHY</name>
<dbReference type="GO" id="GO:0017053">
    <property type="term" value="C:transcription repressor complex"/>
    <property type="evidence" value="ECO:0007669"/>
    <property type="project" value="InterPro"/>
</dbReference>
<sequence>MGWTDRLGPRWTREEVRRFFHLFREHQVSMHSSADETIAAMAAQLPTRTPDMIRALVQTHKGFLSLPMATDEGLFAILTDHYNAQLEWEREAKSKDPAPRVHPRKPKQRRFRSNERKHFVAAIDDAFFEHSEFQDCLAQMGMAHVQQAKRTEWSAIRLSMGHPRRFSATFLNEERQKLYRYRNVVRYAQRTKVRTSLLEGTSTNLQEFPSDIRFPYKIFHPLAIGTQVRVLHRNKFTNQLCVGRICSISTMDHSYEVIVAYTDHKEILNCPDTSVMLVDRAAGEPALLYWQQQQAPSQCPPPQLPLSHPRPPQLPLLQPSRPTPRPLPRPEQGAVRDAASPAAATTKRTFAAMRAVAALLQRKEMLLTTLARLNDRAEGLVAESSGPTLAQFQAQYAWVIVNLDTTNDVLAAALHRLQAVQHPPESLLLAPQGLEMHESTLNPQQIAWAHQFLTTAHDKSRALVANAVARLSSDERVRAAMPMPPKTTDVVTGCMDLVLTLQCAATSKNDHRLSPVVLHKLLDRNLEQIVPRSHANMSLYREICQSVEVLKSVLMHPTP</sequence>
<evidence type="ECO:0000259" key="4">
    <source>
        <dbReference type="SMART" id="SM01135"/>
    </source>
</evidence>
<dbReference type="EMBL" id="JNBR01001481">
    <property type="protein sequence ID" value="OQR86832.1"/>
    <property type="molecule type" value="Genomic_DNA"/>
</dbReference>
<reference evidence="5 6" key="1">
    <citation type="journal article" date="2014" name="Genome Biol. Evol.">
        <title>The secreted proteins of Achlya hypogyna and Thraustotheca clavata identify the ancestral oomycete secretome and reveal gene acquisitions by horizontal gene transfer.</title>
        <authorList>
            <person name="Misner I."/>
            <person name="Blouin N."/>
            <person name="Leonard G."/>
            <person name="Richards T.A."/>
            <person name="Lane C.E."/>
        </authorList>
    </citation>
    <scope>NUCLEOTIDE SEQUENCE [LARGE SCALE GENOMIC DNA]</scope>
    <source>
        <strain evidence="5 6">ATCC 48635</strain>
    </source>
</reference>
<dbReference type="GO" id="GO:0006351">
    <property type="term" value="P:DNA-templated transcription"/>
    <property type="evidence" value="ECO:0007669"/>
    <property type="project" value="InterPro"/>
</dbReference>
<gene>
    <name evidence="5" type="ORF">ACHHYP_20444</name>
</gene>
<feature type="domain" description="DIRP" evidence="4">
    <location>
        <begin position="119"/>
        <end position="234"/>
    </location>
</feature>
<dbReference type="PANTHER" id="PTHR21689">
    <property type="entry name" value="LIN-9"/>
    <property type="match status" value="1"/>
</dbReference>
<dbReference type="OrthoDB" id="2339771at2759"/>
<feature type="compositionally biased region" description="Basic and acidic residues" evidence="3">
    <location>
        <begin position="90"/>
        <end position="99"/>
    </location>
</feature>
<dbReference type="GO" id="GO:0006357">
    <property type="term" value="P:regulation of transcription by RNA polymerase II"/>
    <property type="evidence" value="ECO:0007669"/>
    <property type="project" value="TreeGrafter"/>
</dbReference>
<dbReference type="SMART" id="SM01135">
    <property type="entry name" value="DIRP"/>
    <property type="match status" value="1"/>
</dbReference>
<dbReference type="InterPro" id="IPR033471">
    <property type="entry name" value="DIRP"/>
</dbReference>
<dbReference type="Proteomes" id="UP000243579">
    <property type="component" value="Unassembled WGS sequence"/>
</dbReference>
<protein>
    <submittedName>
        <fullName evidence="5">ALWAYS EARLY 3-like</fullName>
    </submittedName>
</protein>
<dbReference type="Pfam" id="PF06584">
    <property type="entry name" value="DIRP"/>
    <property type="match status" value="1"/>
</dbReference>
<evidence type="ECO:0000256" key="2">
    <source>
        <dbReference type="ARBA" id="ARBA00023242"/>
    </source>
</evidence>
<comment type="subcellular location">
    <subcellularLocation>
        <location evidence="1">Nucleus</location>
    </subcellularLocation>
</comment>
<dbReference type="InterPro" id="IPR010561">
    <property type="entry name" value="LIN-9/ALY1"/>
</dbReference>
<keyword evidence="2" id="KW-0539">Nucleus</keyword>
<comment type="caution">
    <text evidence="5">The sequence shown here is derived from an EMBL/GenBank/DDBJ whole genome shotgun (WGS) entry which is preliminary data.</text>
</comment>
<dbReference type="PANTHER" id="PTHR21689:SF2">
    <property type="entry name" value="PROTEIN LIN-9 HOMOLOG"/>
    <property type="match status" value="1"/>
</dbReference>
<organism evidence="5 6">
    <name type="scientific">Achlya hypogyna</name>
    <name type="common">Oomycete</name>
    <name type="synonym">Protoachlya hypogyna</name>
    <dbReference type="NCBI Taxonomy" id="1202772"/>
    <lineage>
        <taxon>Eukaryota</taxon>
        <taxon>Sar</taxon>
        <taxon>Stramenopiles</taxon>
        <taxon>Oomycota</taxon>
        <taxon>Saprolegniomycetes</taxon>
        <taxon>Saprolegniales</taxon>
        <taxon>Achlyaceae</taxon>
        <taxon>Achlya</taxon>
    </lineage>
</organism>
<feature type="region of interest" description="Disordered" evidence="3">
    <location>
        <begin position="90"/>
        <end position="114"/>
    </location>
</feature>
<proteinExistence type="predicted"/>
<feature type="region of interest" description="Disordered" evidence="3">
    <location>
        <begin position="294"/>
        <end position="343"/>
    </location>
</feature>
<dbReference type="GO" id="GO:0051726">
    <property type="term" value="P:regulation of cell cycle"/>
    <property type="evidence" value="ECO:0007669"/>
    <property type="project" value="TreeGrafter"/>
</dbReference>
<keyword evidence="6" id="KW-1185">Reference proteome</keyword>
<dbReference type="STRING" id="1202772.A0A1V9YM94"/>
<dbReference type="GO" id="GO:0003677">
    <property type="term" value="F:DNA binding"/>
    <property type="evidence" value="ECO:0007669"/>
    <property type="project" value="TreeGrafter"/>
</dbReference>
<evidence type="ECO:0000313" key="6">
    <source>
        <dbReference type="Proteomes" id="UP000243579"/>
    </source>
</evidence>
<evidence type="ECO:0000313" key="5">
    <source>
        <dbReference type="EMBL" id="OQR86832.1"/>
    </source>
</evidence>
<feature type="compositionally biased region" description="Pro residues" evidence="3">
    <location>
        <begin position="298"/>
        <end position="314"/>
    </location>
</feature>
<evidence type="ECO:0000256" key="3">
    <source>
        <dbReference type="SAM" id="MobiDB-lite"/>
    </source>
</evidence>
<dbReference type="InterPro" id="IPR001005">
    <property type="entry name" value="SANT/Myb"/>
</dbReference>
<dbReference type="GO" id="GO:0005654">
    <property type="term" value="C:nucleoplasm"/>
    <property type="evidence" value="ECO:0007669"/>
    <property type="project" value="TreeGrafter"/>
</dbReference>
<dbReference type="CDD" id="cd00167">
    <property type="entry name" value="SANT"/>
    <property type="match status" value="1"/>
</dbReference>
<evidence type="ECO:0000256" key="1">
    <source>
        <dbReference type="ARBA" id="ARBA00004123"/>
    </source>
</evidence>
<dbReference type="AlphaFoldDB" id="A0A1V9YM94"/>